<accession>W7L7T4</accession>
<comment type="caution">
    <text evidence="1">The sequence shown here is derived from an EMBL/GenBank/DDBJ whole genome shotgun (WGS) entry which is preliminary data.</text>
</comment>
<keyword evidence="2" id="KW-1185">Reference proteome</keyword>
<evidence type="ECO:0000313" key="2">
    <source>
        <dbReference type="Proteomes" id="UP000054284"/>
    </source>
</evidence>
<dbReference type="AlphaFoldDB" id="W7L7T4"/>
<organism evidence="1 2">
    <name type="scientific">Candidatus Aramenus sulfurataquae</name>
    <dbReference type="NCBI Taxonomy" id="1326980"/>
    <lineage>
        <taxon>Archaea</taxon>
        <taxon>Thermoproteota</taxon>
        <taxon>Thermoprotei</taxon>
        <taxon>Sulfolobales</taxon>
        <taxon>Sulfolobaceae</taxon>
        <taxon>Candidatus Aramenus</taxon>
    </lineage>
</organism>
<dbReference type="EMBL" id="ASRH01000002">
    <property type="protein sequence ID" value="EWG07734.1"/>
    <property type="molecule type" value="Genomic_DNA"/>
</dbReference>
<protein>
    <submittedName>
        <fullName evidence="1">Uncharacterized protein</fullName>
    </submittedName>
</protein>
<gene>
    <name evidence="1" type="ORF">ASUL_01784</name>
</gene>
<sequence>MRKPRGVADCPFSHKIHSDVNGALNVVKQVAKKIVGALSEPLSFLVICNGVTPLKGGNAQDPGRTLAL</sequence>
<dbReference type="Proteomes" id="UP000054284">
    <property type="component" value="Unassembled WGS sequence"/>
</dbReference>
<reference evidence="1 2" key="1">
    <citation type="journal article" date="2014" name="Genome Announc.">
        <title>Draft Genome Sequence of the Sulfolobales Archaeon AZ1, Obtained through Metagenomic Analysis of a Mexican Hot Spring.</title>
        <authorList>
            <person name="Servin-Garciduenas L.E."/>
            <person name="Martinez-Romero E."/>
        </authorList>
    </citation>
    <scope>NUCLEOTIDE SEQUENCE [LARGE SCALE GENOMIC DNA]</scope>
    <source>
        <strain evidence="1">AZ1-illumnia</strain>
    </source>
</reference>
<name>W7L7T4_9CREN</name>
<evidence type="ECO:0000313" key="1">
    <source>
        <dbReference type="EMBL" id="EWG07734.1"/>
    </source>
</evidence>
<proteinExistence type="predicted"/>